<evidence type="ECO:0000313" key="1">
    <source>
        <dbReference type="EMBL" id="KAI3704825.1"/>
    </source>
</evidence>
<reference evidence="1 2" key="2">
    <citation type="journal article" date="2022" name="Mol. Ecol. Resour.">
        <title>The genomes of chicory, endive, great burdock and yacon provide insights into Asteraceae paleo-polyploidization history and plant inulin production.</title>
        <authorList>
            <person name="Fan W."/>
            <person name="Wang S."/>
            <person name="Wang H."/>
            <person name="Wang A."/>
            <person name="Jiang F."/>
            <person name="Liu H."/>
            <person name="Zhao H."/>
            <person name="Xu D."/>
            <person name="Zhang Y."/>
        </authorList>
    </citation>
    <scope>NUCLEOTIDE SEQUENCE [LARGE SCALE GENOMIC DNA]</scope>
    <source>
        <strain evidence="2">cv. Yunnan</strain>
        <tissue evidence="1">Leaves</tissue>
    </source>
</reference>
<organism evidence="1 2">
    <name type="scientific">Smallanthus sonchifolius</name>
    <dbReference type="NCBI Taxonomy" id="185202"/>
    <lineage>
        <taxon>Eukaryota</taxon>
        <taxon>Viridiplantae</taxon>
        <taxon>Streptophyta</taxon>
        <taxon>Embryophyta</taxon>
        <taxon>Tracheophyta</taxon>
        <taxon>Spermatophyta</taxon>
        <taxon>Magnoliopsida</taxon>
        <taxon>eudicotyledons</taxon>
        <taxon>Gunneridae</taxon>
        <taxon>Pentapetalae</taxon>
        <taxon>asterids</taxon>
        <taxon>campanulids</taxon>
        <taxon>Asterales</taxon>
        <taxon>Asteraceae</taxon>
        <taxon>Asteroideae</taxon>
        <taxon>Heliantheae alliance</taxon>
        <taxon>Millerieae</taxon>
        <taxon>Smallanthus</taxon>
    </lineage>
</organism>
<proteinExistence type="predicted"/>
<comment type="caution">
    <text evidence="1">The sequence shown here is derived from an EMBL/GenBank/DDBJ whole genome shotgun (WGS) entry which is preliminary data.</text>
</comment>
<gene>
    <name evidence="1" type="ORF">L1987_75054</name>
</gene>
<protein>
    <submittedName>
        <fullName evidence="1">Uncharacterized protein</fullName>
    </submittedName>
</protein>
<accession>A0ACB9A4G4</accession>
<keyword evidence="2" id="KW-1185">Reference proteome</keyword>
<reference evidence="2" key="1">
    <citation type="journal article" date="2022" name="Mol. Ecol. Resour.">
        <title>The genomes of chicory, endive, great burdock and yacon provide insights into Asteraceae palaeo-polyploidization history and plant inulin production.</title>
        <authorList>
            <person name="Fan W."/>
            <person name="Wang S."/>
            <person name="Wang H."/>
            <person name="Wang A."/>
            <person name="Jiang F."/>
            <person name="Liu H."/>
            <person name="Zhao H."/>
            <person name="Xu D."/>
            <person name="Zhang Y."/>
        </authorList>
    </citation>
    <scope>NUCLEOTIDE SEQUENCE [LARGE SCALE GENOMIC DNA]</scope>
    <source>
        <strain evidence="2">cv. Yunnan</strain>
    </source>
</reference>
<name>A0ACB9A4G4_9ASTR</name>
<evidence type="ECO:0000313" key="2">
    <source>
        <dbReference type="Proteomes" id="UP001056120"/>
    </source>
</evidence>
<dbReference type="EMBL" id="CM042042">
    <property type="protein sequence ID" value="KAI3704825.1"/>
    <property type="molecule type" value="Genomic_DNA"/>
</dbReference>
<sequence>MTPLAPKYYINYKLMKKKVKLFARQIKAGGLERRYVLIDFSIILITRSEVTLDLCLGQPRLAYQVKAGYDDGR</sequence>
<dbReference type="Proteomes" id="UP001056120">
    <property type="component" value="Linkage Group LG25"/>
</dbReference>